<dbReference type="RefSeq" id="WP_188820245.1">
    <property type="nucleotide sequence ID" value="NZ_BMLK01000012.1"/>
</dbReference>
<dbReference type="PANTHER" id="PTHR23028:SF53">
    <property type="entry name" value="ACYL_TRANSF_3 DOMAIN-CONTAINING PROTEIN"/>
    <property type="match status" value="1"/>
</dbReference>
<accession>A0ABQ2JS56</accession>
<feature type="transmembrane region" description="Helical" evidence="1">
    <location>
        <begin position="166"/>
        <end position="187"/>
    </location>
</feature>
<protein>
    <submittedName>
        <fullName evidence="3">Acyltransferase</fullName>
    </submittedName>
</protein>
<feature type="transmembrane region" description="Helical" evidence="1">
    <location>
        <begin position="141"/>
        <end position="159"/>
    </location>
</feature>
<comment type="caution">
    <text evidence="3">The sequence shown here is derived from an EMBL/GenBank/DDBJ whole genome shotgun (WGS) entry which is preliminary data.</text>
</comment>
<dbReference type="Proteomes" id="UP000605099">
    <property type="component" value="Unassembled WGS sequence"/>
</dbReference>
<feature type="transmembrane region" description="Helical" evidence="1">
    <location>
        <begin position="98"/>
        <end position="121"/>
    </location>
</feature>
<feature type="domain" description="Acyltransferase 3" evidence="2">
    <location>
        <begin position="9"/>
        <end position="353"/>
    </location>
</feature>
<evidence type="ECO:0000256" key="1">
    <source>
        <dbReference type="SAM" id="Phobius"/>
    </source>
</evidence>
<feature type="transmembrane region" description="Helical" evidence="1">
    <location>
        <begin position="272"/>
        <end position="291"/>
    </location>
</feature>
<dbReference type="PANTHER" id="PTHR23028">
    <property type="entry name" value="ACETYLTRANSFERASE"/>
    <property type="match status" value="1"/>
</dbReference>
<keyword evidence="3" id="KW-0808">Transferase</keyword>
<name>A0ABQ2JS56_9SPHN</name>
<feature type="transmembrane region" description="Helical" evidence="1">
    <location>
        <begin position="239"/>
        <end position="257"/>
    </location>
</feature>
<feature type="transmembrane region" description="Helical" evidence="1">
    <location>
        <begin position="298"/>
        <end position="315"/>
    </location>
</feature>
<evidence type="ECO:0000313" key="4">
    <source>
        <dbReference type="Proteomes" id="UP000605099"/>
    </source>
</evidence>
<keyword evidence="4" id="KW-1185">Reference proteome</keyword>
<organism evidence="3 4">
    <name type="scientific">Novosphingobium indicum</name>
    <dbReference type="NCBI Taxonomy" id="462949"/>
    <lineage>
        <taxon>Bacteria</taxon>
        <taxon>Pseudomonadati</taxon>
        <taxon>Pseudomonadota</taxon>
        <taxon>Alphaproteobacteria</taxon>
        <taxon>Sphingomonadales</taxon>
        <taxon>Sphingomonadaceae</taxon>
        <taxon>Novosphingobium</taxon>
    </lineage>
</organism>
<feature type="transmembrane region" description="Helical" evidence="1">
    <location>
        <begin position="12"/>
        <end position="33"/>
    </location>
</feature>
<dbReference type="Pfam" id="PF01757">
    <property type="entry name" value="Acyl_transf_3"/>
    <property type="match status" value="1"/>
</dbReference>
<evidence type="ECO:0000259" key="2">
    <source>
        <dbReference type="Pfam" id="PF01757"/>
    </source>
</evidence>
<feature type="transmembrane region" description="Helical" evidence="1">
    <location>
        <begin position="53"/>
        <end position="77"/>
    </location>
</feature>
<keyword evidence="3" id="KW-0012">Acyltransferase</keyword>
<dbReference type="InterPro" id="IPR002656">
    <property type="entry name" value="Acyl_transf_3_dom"/>
</dbReference>
<dbReference type="EMBL" id="BMLK01000012">
    <property type="protein sequence ID" value="GGN53013.1"/>
    <property type="molecule type" value="Genomic_DNA"/>
</dbReference>
<evidence type="ECO:0000313" key="3">
    <source>
        <dbReference type="EMBL" id="GGN53013.1"/>
    </source>
</evidence>
<dbReference type="GO" id="GO:0016746">
    <property type="term" value="F:acyltransferase activity"/>
    <property type="evidence" value="ECO:0007669"/>
    <property type="project" value="UniProtKB-KW"/>
</dbReference>
<keyword evidence="1" id="KW-0812">Transmembrane</keyword>
<reference evidence="4" key="1">
    <citation type="journal article" date="2019" name="Int. J. Syst. Evol. Microbiol.">
        <title>The Global Catalogue of Microorganisms (GCM) 10K type strain sequencing project: providing services to taxonomists for standard genome sequencing and annotation.</title>
        <authorList>
            <consortium name="The Broad Institute Genomics Platform"/>
            <consortium name="The Broad Institute Genome Sequencing Center for Infectious Disease"/>
            <person name="Wu L."/>
            <person name="Ma J."/>
        </authorList>
    </citation>
    <scope>NUCLEOTIDE SEQUENCE [LARGE SCALE GENOMIC DNA]</scope>
    <source>
        <strain evidence="4">CGMCC 1.6784</strain>
    </source>
</reference>
<proteinExistence type="predicted"/>
<sequence length="381" mass="40775">MTARTREIASLDVMRLAAAQAVMFYHLVFMSWAEEGSRGIRAVVGTPVVFADAVVWASLGWIGVQIFFVISGFVILMSAQDKSASDFLIGRFTRIVPALWFFTVLSGLVMLASGVLSVAELTPRFLRSMVLFPVGPWVDGAVWTLVTEALFYAVVFGIIKAGKIGRVTAIAGAVTAFNLVFWCIVLAGEAGALGKTGHWLAGAASSYKLRVTLISTNCYFVTGASLYQIFMGRSVGANSLMFVINFGVGLISTYYAARSSLGVSAFGQDPAFAAAAWGILTLLMSACVLMRVGSGARFVRFATVAGLLTYPLYLINQITGGYLLGLAYRTGLSPVLAVLLTAAACTVLAGLFAMAVERPLQLWLKKGLRQIRRSVLVPREA</sequence>
<feature type="transmembrane region" description="Helical" evidence="1">
    <location>
        <begin position="207"/>
        <end position="227"/>
    </location>
</feature>
<keyword evidence="1" id="KW-0472">Membrane</keyword>
<gene>
    <name evidence="3" type="ORF">GCM10011349_27220</name>
</gene>
<dbReference type="InterPro" id="IPR050879">
    <property type="entry name" value="Acyltransferase_3"/>
</dbReference>
<feature type="transmembrane region" description="Helical" evidence="1">
    <location>
        <begin position="335"/>
        <end position="356"/>
    </location>
</feature>
<keyword evidence="1" id="KW-1133">Transmembrane helix</keyword>